<keyword evidence="1" id="KW-0249">Electron transport</keyword>
<comment type="function">
    <text evidence="1">Core subunit of the mitochondrial membrane respiratory chain NADH dehydrogenase (Complex I) which catalyzes electron transfer from NADH through the respiratory chain, using ubiquinone as an electron acceptor. Essential for the catalytic activity and assembly of complex I.</text>
</comment>
<keyword evidence="1" id="KW-0813">Transport</keyword>
<name>A0A097PBN2_CYAPA</name>
<dbReference type="GO" id="GO:0008137">
    <property type="term" value="F:NADH dehydrogenase (ubiquinone) activity"/>
    <property type="evidence" value="ECO:0007669"/>
    <property type="project" value="UniProtKB-UniRule"/>
</dbReference>
<keyword evidence="1" id="KW-0812">Transmembrane</keyword>
<evidence type="ECO:0000256" key="1">
    <source>
        <dbReference type="RuleBase" id="RU004430"/>
    </source>
</evidence>
<dbReference type="PANTHER" id="PTHR33269:SF17">
    <property type="entry name" value="NADH-UBIQUINONE OXIDOREDUCTASE CHAIN 6"/>
    <property type="match status" value="1"/>
</dbReference>
<reference evidence="2" key="1">
    <citation type="journal article" date="2014" name="Mol. Phylogenet. Evol.">
        <title>Nucleotide substitution analyses of the glaucophyte Cyanophora suggest an ancestrally lower mutation rate in plastid vs mitochondrial DNA for the Archaeplastida.</title>
        <authorList>
            <person name="Smith D.R."/>
            <person name="Jackson C.J."/>
            <person name="Reyes-Prieto A."/>
        </authorList>
    </citation>
    <scope>NUCLEOTIDE SEQUENCE</scope>
    <source>
        <strain evidence="2">NIES-763</strain>
    </source>
</reference>
<feature type="transmembrane region" description="Helical" evidence="1">
    <location>
        <begin position="6"/>
        <end position="28"/>
    </location>
</feature>
<keyword evidence="1" id="KW-1278">Translocase</keyword>
<dbReference type="EC" id="7.1.1.2" evidence="1"/>
<keyword evidence="1" id="KW-0679">Respiratory chain</keyword>
<comment type="catalytic activity">
    <reaction evidence="1">
        <text>a ubiquinone + NADH + 5 H(+)(in) = a ubiquinol + NAD(+) + 4 H(+)(out)</text>
        <dbReference type="Rhea" id="RHEA:29091"/>
        <dbReference type="Rhea" id="RHEA-COMP:9565"/>
        <dbReference type="Rhea" id="RHEA-COMP:9566"/>
        <dbReference type="ChEBI" id="CHEBI:15378"/>
        <dbReference type="ChEBI" id="CHEBI:16389"/>
        <dbReference type="ChEBI" id="CHEBI:17976"/>
        <dbReference type="ChEBI" id="CHEBI:57540"/>
        <dbReference type="ChEBI" id="CHEBI:57945"/>
        <dbReference type="EC" id="7.1.1.2"/>
    </reaction>
</comment>
<proteinExistence type="inferred from homology"/>
<keyword evidence="1 2" id="KW-0496">Mitochondrion</keyword>
<dbReference type="AlphaFoldDB" id="A0A097PBN2"/>
<geneLocation type="mitochondrion" evidence="2"/>
<gene>
    <name evidence="2" type="primary">nad6</name>
</gene>
<dbReference type="Gene3D" id="1.20.120.1200">
    <property type="entry name" value="NADH-ubiquinone/plastoquinone oxidoreductase chain 6, subunit NuoJ"/>
    <property type="match status" value="1"/>
</dbReference>
<keyword evidence="1" id="KW-1133">Transmembrane helix</keyword>
<accession>A0A097PBN2</accession>
<feature type="transmembrane region" description="Helical" evidence="1">
    <location>
        <begin position="61"/>
        <end position="82"/>
    </location>
</feature>
<reference evidence="2" key="2">
    <citation type="submission" date="2014-07" db="EMBL/GenBank/DDBJ databases">
        <authorList>
            <person name="David S.R."/>
            <person name="Jackson C.J."/>
            <person name="Adrian R.-P."/>
        </authorList>
    </citation>
    <scope>NUCLEOTIDE SEQUENCE</scope>
    <source>
        <strain evidence="2">NIES-763</strain>
    </source>
</reference>
<comment type="subcellular location">
    <subcellularLocation>
        <location evidence="1">Mitochondrion membrane</location>
        <topology evidence="1">Multi-pass membrane protein</topology>
    </subcellularLocation>
</comment>
<organism evidence="2">
    <name type="scientific">Cyanophora paradoxa</name>
    <dbReference type="NCBI Taxonomy" id="2762"/>
    <lineage>
        <taxon>Eukaryota</taxon>
        <taxon>Glaucocystophyceae</taxon>
        <taxon>Cyanophorales</taxon>
        <taxon>Cyanophoraceae</taxon>
        <taxon>Cyanophora</taxon>
    </lineage>
</organism>
<protein>
    <recommendedName>
        <fullName evidence="1">NADH-ubiquinone oxidoreductase chain 6</fullName>
        <ecNumber evidence="1">7.1.1.2</ecNumber>
    </recommendedName>
</protein>
<dbReference type="InterPro" id="IPR001457">
    <property type="entry name" value="NADH_UbQ/plastoQ_OxRdtase_su6"/>
</dbReference>
<keyword evidence="1" id="KW-0520">NAD</keyword>
<sequence length="223" mass="25701">MYTSELIIVSYFFFLLFSAGAIISSFIAVTTSNSIYSVFSLIVVFFNAAGLLIILGAEFLAMLFLVVYLGAIAILFLFVVMMLNIKINKIQNRLILSAQIFFISIFFFFIYINVPHDSFINLSNILSFNTFEKLSFFLNNYALLLNNVFYNSNFSNSSDFLTNAHQFYILYTQYSYYFLICALILLVSLIGAIVLTLHKKFNFKKQDLNKQINRNFKEAVKIL</sequence>
<dbReference type="Pfam" id="PF00499">
    <property type="entry name" value="Oxidored_q3"/>
    <property type="match status" value="1"/>
</dbReference>
<keyword evidence="1" id="KW-0472">Membrane</keyword>
<evidence type="ECO:0000313" key="2">
    <source>
        <dbReference type="EMBL" id="AIU44677.1"/>
    </source>
</evidence>
<dbReference type="InterPro" id="IPR042106">
    <property type="entry name" value="Nuo/plastoQ_OxRdtase_6_NuoJ"/>
</dbReference>
<feature type="transmembrane region" description="Helical" evidence="1">
    <location>
        <begin position="176"/>
        <end position="197"/>
    </location>
</feature>
<dbReference type="GO" id="GO:0031966">
    <property type="term" value="C:mitochondrial membrane"/>
    <property type="evidence" value="ECO:0007669"/>
    <property type="project" value="UniProtKB-SubCell"/>
</dbReference>
<dbReference type="EMBL" id="KM198930">
    <property type="protein sequence ID" value="AIU44677.1"/>
    <property type="molecule type" value="Genomic_DNA"/>
</dbReference>
<comment type="similarity">
    <text evidence="1">Belongs to the complex I subunit 6 family.</text>
</comment>
<keyword evidence="1" id="KW-0830">Ubiquinone</keyword>
<dbReference type="PANTHER" id="PTHR33269">
    <property type="entry name" value="NADH-UBIQUINONE OXIDOREDUCTASE CHAIN 6"/>
    <property type="match status" value="1"/>
</dbReference>
<feature type="transmembrane region" description="Helical" evidence="1">
    <location>
        <begin position="94"/>
        <end position="114"/>
    </location>
</feature>
<feature type="transmembrane region" description="Helical" evidence="1">
    <location>
        <begin position="35"/>
        <end position="55"/>
    </location>
</feature>